<name>A0AB39TAB8_9ACTN</name>
<gene>
    <name evidence="1" type="ORF">AB5J54_40690</name>
</gene>
<evidence type="ECO:0000313" key="1">
    <source>
        <dbReference type="EMBL" id="XDQ76449.1"/>
    </source>
</evidence>
<sequence>MADRRRCLEDWGLCEAWPEGHDNERRAVAAWARGVYGAAISARQKFTLPMPRDWTVWLWRVLAEARRRDDQFPWR</sequence>
<proteinExistence type="predicted"/>
<dbReference type="AlphaFoldDB" id="A0AB39TAB8"/>
<reference evidence="1" key="1">
    <citation type="submission" date="2024-07" db="EMBL/GenBank/DDBJ databases">
        <authorList>
            <person name="Yu S.T."/>
        </authorList>
    </citation>
    <scope>NUCLEOTIDE SEQUENCE</scope>
    <source>
        <strain evidence="1">R44</strain>
    </source>
</reference>
<dbReference type="EMBL" id="CP163444">
    <property type="protein sequence ID" value="XDQ76449.1"/>
    <property type="molecule type" value="Genomic_DNA"/>
</dbReference>
<protein>
    <submittedName>
        <fullName evidence="1">Uncharacterized protein</fullName>
    </submittedName>
</protein>
<dbReference type="RefSeq" id="WP_369149065.1">
    <property type="nucleotide sequence ID" value="NZ_CP163444.1"/>
</dbReference>
<organism evidence="1">
    <name type="scientific">Streptomyces sp. R44</name>
    <dbReference type="NCBI Taxonomy" id="3238633"/>
    <lineage>
        <taxon>Bacteria</taxon>
        <taxon>Bacillati</taxon>
        <taxon>Actinomycetota</taxon>
        <taxon>Actinomycetes</taxon>
        <taxon>Kitasatosporales</taxon>
        <taxon>Streptomycetaceae</taxon>
        <taxon>Streptomyces</taxon>
    </lineage>
</organism>
<accession>A0AB39TAB8</accession>